<dbReference type="SMART" id="SM00347">
    <property type="entry name" value="HTH_MARR"/>
    <property type="match status" value="1"/>
</dbReference>
<organism evidence="3 4">
    <name type="scientific">Rhodopseudomonas palustris</name>
    <dbReference type="NCBI Taxonomy" id="1076"/>
    <lineage>
        <taxon>Bacteria</taxon>
        <taxon>Pseudomonadati</taxon>
        <taxon>Pseudomonadota</taxon>
        <taxon>Alphaproteobacteria</taxon>
        <taxon>Hyphomicrobiales</taxon>
        <taxon>Nitrobacteraceae</taxon>
        <taxon>Rhodopseudomonas</taxon>
    </lineage>
</organism>
<comment type="caution">
    <text evidence="3">The sequence shown here is derived from an EMBL/GenBank/DDBJ whole genome shotgun (WGS) entry which is preliminary data.</text>
</comment>
<dbReference type="Pfam" id="PF12802">
    <property type="entry name" value="MarR_2"/>
    <property type="match status" value="1"/>
</dbReference>
<dbReference type="PROSITE" id="PS50995">
    <property type="entry name" value="HTH_MARR_2"/>
    <property type="match status" value="1"/>
</dbReference>
<accession>A0A0D7E6V9</accession>
<keyword evidence="1" id="KW-0175">Coiled coil</keyword>
<dbReference type="AlphaFoldDB" id="A0A0D7E6V9"/>
<dbReference type="InterPro" id="IPR000835">
    <property type="entry name" value="HTH_MarR-typ"/>
</dbReference>
<dbReference type="PATRIC" id="fig|1076.23.peg.6107"/>
<dbReference type="PANTHER" id="PTHR33164">
    <property type="entry name" value="TRANSCRIPTIONAL REGULATOR, MARR FAMILY"/>
    <property type="match status" value="1"/>
</dbReference>
<dbReference type="EMBL" id="JXXE01000586">
    <property type="protein sequence ID" value="KIZ36296.1"/>
    <property type="molecule type" value="Genomic_DNA"/>
</dbReference>
<dbReference type="Proteomes" id="UP000032515">
    <property type="component" value="Unassembled WGS sequence"/>
</dbReference>
<dbReference type="InterPro" id="IPR039422">
    <property type="entry name" value="MarR/SlyA-like"/>
</dbReference>
<dbReference type="InterPro" id="IPR036388">
    <property type="entry name" value="WH-like_DNA-bd_sf"/>
</dbReference>
<sequence>MPPQIDHDSARRFSWAIANVAMYLEELRYFRAKTLSISGPQLTILMAVIDLEEGQGVSVRVVAKAIHVDPSFITTQTKLLEKKGLVRRRTDDTDARVVKLSLTDKAYKQIASTAGEEEALNEFIFADLTTQKLDEVTQRLNALKIRLEKACLKVEGGF</sequence>
<evidence type="ECO:0000313" key="4">
    <source>
        <dbReference type="Proteomes" id="UP000032515"/>
    </source>
</evidence>
<protein>
    <submittedName>
        <fullName evidence="3">MarR family transcriptional regulator</fullName>
    </submittedName>
</protein>
<feature type="domain" description="HTH marR-type" evidence="2">
    <location>
        <begin position="10"/>
        <end position="145"/>
    </location>
</feature>
<dbReference type="Gene3D" id="1.10.10.10">
    <property type="entry name" value="Winged helix-like DNA-binding domain superfamily/Winged helix DNA-binding domain"/>
    <property type="match status" value="1"/>
</dbReference>
<reference evidence="3 4" key="1">
    <citation type="submission" date="2014-11" db="EMBL/GenBank/DDBJ databases">
        <title>Genomics and ecophysiology of heterotrophic nitrogen fixing bacteria isolated from estuarine surface water.</title>
        <authorList>
            <person name="Bentzon-Tilia M."/>
            <person name="Severin I."/>
            <person name="Hansen L.H."/>
            <person name="Riemann L."/>
        </authorList>
    </citation>
    <scope>NUCLEOTIDE SEQUENCE [LARGE SCALE GENOMIC DNA]</scope>
    <source>
        <strain evidence="3 4">BAL398</strain>
    </source>
</reference>
<evidence type="ECO:0000259" key="2">
    <source>
        <dbReference type="PROSITE" id="PS50995"/>
    </source>
</evidence>
<dbReference type="InterPro" id="IPR036390">
    <property type="entry name" value="WH_DNA-bd_sf"/>
</dbReference>
<dbReference type="SUPFAM" id="SSF46785">
    <property type="entry name" value="Winged helix' DNA-binding domain"/>
    <property type="match status" value="1"/>
</dbReference>
<dbReference type="PANTHER" id="PTHR33164:SF101">
    <property type="entry name" value="TRANSCRIPTIONAL REPRESSOR MPRA"/>
    <property type="match status" value="1"/>
</dbReference>
<evidence type="ECO:0000256" key="1">
    <source>
        <dbReference type="SAM" id="Coils"/>
    </source>
</evidence>
<feature type="coiled-coil region" evidence="1">
    <location>
        <begin position="126"/>
        <end position="153"/>
    </location>
</feature>
<dbReference type="GO" id="GO:0006950">
    <property type="term" value="P:response to stress"/>
    <property type="evidence" value="ECO:0007669"/>
    <property type="project" value="TreeGrafter"/>
</dbReference>
<name>A0A0D7E6V9_RHOPL</name>
<proteinExistence type="predicted"/>
<evidence type="ECO:0000313" key="3">
    <source>
        <dbReference type="EMBL" id="KIZ36296.1"/>
    </source>
</evidence>
<gene>
    <name evidence="3" type="ORF">OO17_24910</name>
</gene>
<dbReference type="GO" id="GO:0003700">
    <property type="term" value="F:DNA-binding transcription factor activity"/>
    <property type="evidence" value="ECO:0007669"/>
    <property type="project" value="InterPro"/>
</dbReference>